<gene>
    <name evidence="1" type="ORF">LCGC14_1137520</name>
</gene>
<reference evidence="1" key="1">
    <citation type="journal article" date="2015" name="Nature">
        <title>Complex archaea that bridge the gap between prokaryotes and eukaryotes.</title>
        <authorList>
            <person name="Spang A."/>
            <person name="Saw J.H."/>
            <person name="Jorgensen S.L."/>
            <person name="Zaremba-Niedzwiedzka K."/>
            <person name="Martijn J."/>
            <person name="Lind A.E."/>
            <person name="van Eijk R."/>
            <person name="Schleper C."/>
            <person name="Guy L."/>
            <person name="Ettema T.J."/>
        </authorList>
    </citation>
    <scope>NUCLEOTIDE SEQUENCE</scope>
</reference>
<dbReference type="AlphaFoldDB" id="A0A0F9PHF4"/>
<comment type="caution">
    <text evidence="1">The sequence shown here is derived from an EMBL/GenBank/DDBJ whole genome shotgun (WGS) entry which is preliminary data.</text>
</comment>
<dbReference type="EMBL" id="LAZR01005372">
    <property type="protein sequence ID" value="KKN00456.1"/>
    <property type="molecule type" value="Genomic_DNA"/>
</dbReference>
<organism evidence="1">
    <name type="scientific">marine sediment metagenome</name>
    <dbReference type="NCBI Taxonomy" id="412755"/>
    <lineage>
        <taxon>unclassified sequences</taxon>
        <taxon>metagenomes</taxon>
        <taxon>ecological metagenomes</taxon>
    </lineage>
</organism>
<name>A0A0F9PHF4_9ZZZZ</name>
<evidence type="ECO:0000313" key="1">
    <source>
        <dbReference type="EMBL" id="KKN00456.1"/>
    </source>
</evidence>
<accession>A0A0F9PHF4</accession>
<sequence length="56" mass="6551">MEIRCPFCKDFEETPNYDLHDHVLDMHDSEVVDCGSCGCLHPKGFWGDCRDDDNRF</sequence>
<protein>
    <submittedName>
        <fullName evidence="1">Uncharacterized protein</fullName>
    </submittedName>
</protein>
<proteinExistence type="predicted"/>